<name>A0ABT1DQW4_9ACTN</name>
<evidence type="ECO:0000313" key="3">
    <source>
        <dbReference type="Proteomes" id="UP001523369"/>
    </source>
</evidence>
<accession>A0ABT1DQW4</accession>
<feature type="compositionally biased region" description="Low complexity" evidence="1">
    <location>
        <begin position="11"/>
        <end position="26"/>
    </location>
</feature>
<gene>
    <name evidence="2" type="ORF">M1L60_21835</name>
</gene>
<evidence type="ECO:0000313" key="2">
    <source>
        <dbReference type="EMBL" id="MCO8273237.1"/>
    </source>
</evidence>
<keyword evidence="3" id="KW-1185">Reference proteome</keyword>
<reference evidence="2 3" key="1">
    <citation type="submission" date="2022-06" db="EMBL/GenBank/DDBJ databases">
        <title>New Species of the Genus Actinoplanes, ActinopZanes ferrugineus.</title>
        <authorList>
            <person name="Ding P."/>
        </authorList>
    </citation>
    <scope>NUCLEOTIDE SEQUENCE [LARGE SCALE GENOMIC DNA]</scope>
    <source>
        <strain evidence="2 3">TRM88003</strain>
    </source>
</reference>
<dbReference type="Proteomes" id="UP001523369">
    <property type="component" value="Unassembled WGS sequence"/>
</dbReference>
<organism evidence="2 3">
    <name type="scientific">Paractinoplanes aksuensis</name>
    <dbReference type="NCBI Taxonomy" id="2939490"/>
    <lineage>
        <taxon>Bacteria</taxon>
        <taxon>Bacillati</taxon>
        <taxon>Actinomycetota</taxon>
        <taxon>Actinomycetes</taxon>
        <taxon>Micromonosporales</taxon>
        <taxon>Micromonosporaceae</taxon>
        <taxon>Paractinoplanes</taxon>
    </lineage>
</organism>
<dbReference type="EMBL" id="JAMYJR010000023">
    <property type="protein sequence ID" value="MCO8273237.1"/>
    <property type="molecule type" value="Genomic_DNA"/>
</dbReference>
<protein>
    <recommendedName>
        <fullName evidence="4">Lipoprotein</fullName>
    </recommendedName>
</protein>
<evidence type="ECO:0000256" key="1">
    <source>
        <dbReference type="SAM" id="MobiDB-lite"/>
    </source>
</evidence>
<comment type="caution">
    <text evidence="2">The sequence shown here is derived from an EMBL/GenBank/DDBJ whole genome shotgun (WGS) entry which is preliminary data.</text>
</comment>
<dbReference type="RefSeq" id="WP_253239314.1">
    <property type="nucleotide sequence ID" value="NZ_JAMYJR010000023.1"/>
</dbReference>
<feature type="region of interest" description="Disordered" evidence="1">
    <location>
        <begin position="1"/>
        <end position="30"/>
    </location>
</feature>
<evidence type="ECO:0008006" key="4">
    <source>
        <dbReference type="Google" id="ProtNLM"/>
    </source>
</evidence>
<sequence length="269" mass="27992">MALAAGGAGVPARSPAPGLAAPGSSATTEQSPVVRLVGHLTTLQQPEGDATLISRSQAYTDGKKVDVWDLHADNGDYFFARTRAGLPARVEKGRSQLDPADEAGRERAVAAAKLAARGDLNEARKRMARAFFTGDNPPPIEAPGAVKPLSEAAKIKAKATGTKAVAGNYTDNWVWNTSVDALRDGAGDPAVRAGVLRLLDQMPEIKVEEGALEGRRVLTLTAGAPAVDSPESVIVDAGSGMPVKYTTTFVTTTYTVTRVTLADVAAGKF</sequence>
<proteinExistence type="predicted"/>